<dbReference type="Gene3D" id="3.90.1030.10">
    <property type="entry name" value="Ribosomal protein L17"/>
    <property type="match status" value="1"/>
</dbReference>
<dbReference type="AlphaFoldDB" id="A0A1F5NFY6"/>
<comment type="caution">
    <text evidence="7">The sequence shown here is derived from an EMBL/GenBank/DDBJ whole genome shotgun (WGS) entry which is preliminary data.</text>
</comment>
<evidence type="ECO:0000256" key="2">
    <source>
        <dbReference type="ARBA" id="ARBA00022980"/>
    </source>
</evidence>
<keyword evidence="3 5" id="KW-0687">Ribonucleoprotein</keyword>
<dbReference type="NCBIfam" id="TIGR00059">
    <property type="entry name" value="L17"/>
    <property type="match status" value="1"/>
</dbReference>
<dbReference type="SUPFAM" id="SSF64263">
    <property type="entry name" value="Prokaryotic ribosomal protein L17"/>
    <property type="match status" value="1"/>
</dbReference>
<evidence type="ECO:0000256" key="4">
    <source>
        <dbReference type="ARBA" id="ARBA00035494"/>
    </source>
</evidence>
<dbReference type="InterPro" id="IPR036373">
    <property type="entry name" value="Ribosomal_bL17_sf"/>
</dbReference>
<dbReference type="GO" id="GO:0003735">
    <property type="term" value="F:structural constituent of ribosome"/>
    <property type="evidence" value="ECO:0007669"/>
    <property type="project" value="InterPro"/>
</dbReference>
<evidence type="ECO:0000256" key="3">
    <source>
        <dbReference type="ARBA" id="ARBA00023274"/>
    </source>
</evidence>
<protein>
    <recommendedName>
        <fullName evidence="4 6">50S ribosomal protein L17</fullName>
    </recommendedName>
</protein>
<evidence type="ECO:0000256" key="5">
    <source>
        <dbReference type="RuleBase" id="RU000660"/>
    </source>
</evidence>
<dbReference type="PROSITE" id="PS01167">
    <property type="entry name" value="RIBOSOMAL_L17"/>
    <property type="match status" value="1"/>
</dbReference>
<proteinExistence type="inferred from homology"/>
<reference evidence="7 8" key="1">
    <citation type="journal article" date="2016" name="Nat. Commun.">
        <title>Thousands of microbial genomes shed light on interconnected biogeochemical processes in an aquifer system.</title>
        <authorList>
            <person name="Anantharaman K."/>
            <person name="Brown C.T."/>
            <person name="Hug L.A."/>
            <person name="Sharon I."/>
            <person name="Castelle C.J."/>
            <person name="Probst A.J."/>
            <person name="Thomas B.C."/>
            <person name="Singh A."/>
            <person name="Wilkins M.J."/>
            <person name="Karaoz U."/>
            <person name="Brodie E.L."/>
            <person name="Williams K.H."/>
            <person name="Hubbard S.S."/>
            <person name="Banfield J.F."/>
        </authorList>
    </citation>
    <scope>NUCLEOTIDE SEQUENCE [LARGE SCALE GENOMIC DNA]</scope>
</reference>
<evidence type="ECO:0000256" key="6">
    <source>
        <dbReference type="RuleBase" id="RU000661"/>
    </source>
</evidence>
<dbReference type="GO" id="GO:0006412">
    <property type="term" value="P:translation"/>
    <property type="evidence" value="ECO:0007669"/>
    <property type="project" value="InterPro"/>
</dbReference>
<dbReference type="GO" id="GO:0022625">
    <property type="term" value="C:cytosolic large ribosomal subunit"/>
    <property type="evidence" value="ECO:0007669"/>
    <property type="project" value="TreeGrafter"/>
</dbReference>
<comment type="similarity">
    <text evidence="1 5">Belongs to the bacterial ribosomal protein bL17 family.</text>
</comment>
<dbReference type="PANTHER" id="PTHR14413:SF16">
    <property type="entry name" value="LARGE RIBOSOMAL SUBUNIT PROTEIN BL17M"/>
    <property type="match status" value="1"/>
</dbReference>
<dbReference type="Pfam" id="PF01196">
    <property type="entry name" value="Ribosomal_L17"/>
    <property type="match status" value="1"/>
</dbReference>
<organism evidence="7 8">
    <name type="scientific">Candidatus Doudnabacteria bacterium RIFCSPHIGHO2_01_52_17</name>
    <dbReference type="NCBI Taxonomy" id="1817820"/>
    <lineage>
        <taxon>Bacteria</taxon>
        <taxon>Candidatus Doudnaibacteriota</taxon>
    </lineage>
</organism>
<keyword evidence="2 5" id="KW-0689">Ribosomal protein</keyword>
<dbReference type="Proteomes" id="UP000176547">
    <property type="component" value="Unassembled WGS sequence"/>
</dbReference>
<gene>
    <name evidence="7" type="ORF">A3K06_02460</name>
</gene>
<dbReference type="EMBL" id="MFEG01000009">
    <property type="protein sequence ID" value="OGE76370.1"/>
    <property type="molecule type" value="Genomic_DNA"/>
</dbReference>
<name>A0A1F5NFY6_9BACT</name>
<dbReference type="InterPro" id="IPR047859">
    <property type="entry name" value="Ribosomal_bL17_CS"/>
</dbReference>
<evidence type="ECO:0000313" key="8">
    <source>
        <dbReference type="Proteomes" id="UP000176547"/>
    </source>
</evidence>
<dbReference type="InterPro" id="IPR000456">
    <property type="entry name" value="Ribosomal_bL17"/>
</dbReference>
<evidence type="ECO:0000256" key="1">
    <source>
        <dbReference type="ARBA" id="ARBA00008777"/>
    </source>
</evidence>
<accession>A0A1F5NFY6</accession>
<sequence length="126" mass="14493">MRHHKKGRKFGRVRKVRKAFFRSLLRALIMKERILTTEARAKEIRPKVERLVTKAKRARLAEAPAKRGTLAARREVLRTLDALSAKKLISQLAGRYEKRAGGYTRIMKLGPRKSDAAKMAIIEFVK</sequence>
<dbReference type="PANTHER" id="PTHR14413">
    <property type="entry name" value="RIBOSOMAL PROTEIN L17"/>
    <property type="match status" value="1"/>
</dbReference>
<evidence type="ECO:0000313" key="7">
    <source>
        <dbReference type="EMBL" id="OGE76370.1"/>
    </source>
</evidence>